<gene>
    <name evidence="1" type="ORF">A6K24_03245</name>
</gene>
<dbReference type="OrthoDB" id="2828299at2"/>
<name>A0A179SZ47_9BACI</name>
<dbReference type="AlphaFoldDB" id="A0A179SZ47"/>
<comment type="caution">
    <text evidence="1">The sequence shown here is derived from an EMBL/GenBank/DDBJ whole genome shotgun (WGS) entry which is preliminary data.</text>
</comment>
<dbReference type="RefSeq" id="WP_066330558.1">
    <property type="nucleotide sequence ID" value="NZ_LWSG01000012.1"/>
</dbReference>
<dbReference type="Proteomes" id="UP000078534">
    <property type="component" value="Unassembled WGS sequence"/>
</dbReference>
<sequence>MKQIVKTSGQKIINNRIGVLRLELDYELATLYEAMQNKDSKKKTECKLKLEKLRKEWMKLQA</sequence>
<dbReference type="EMBL" id="LWSG01000012">
    <property type="protein sequence ID" value="OAS86538.1"/>
    <property type="molecule type" value="Genomic_DNA"/>
</dbReference>
<evidence type="ECO:0000313" key="1">
    <source>
        <dbReference type="EMBL" id="OAS86538.1"/>
    </source>
</evidence>
<accession>A0A179SZ47</accession>
<keyword evidence="2" id="KW-1185">Reference proteome</keyword>
<dbReference type="STRING" id="152268.A6K24_03245"/>
<organism evidence="1 2">
    <name type="scientific">Metabacillus litoralis</name>
    <dbReference type="NCBI Taxonomy" id="152268"/>
    <lineage>
        <taxon>Bacteria</taxon>
        <taxon>Bacillati</taxon>
        <taxon>Bacillota</taxon>
        <taxon>Bacilli</taxon>
        <taxon>Bacillales</taxon>
        <taxon>Bacillaceae</taxon>
        <taxon>Metabacillus</taxon>
    </lineage>
</organism>
<reference evidence="2" key="1">
    <citation type="submission" date="2016-04" db="EMBL/GenBank/DDBJ databases">
        <authorList>
            <person name="Lyu Z."/>
            <person name="Lyu W."/>
        </authorList>
    </citation>
    <scope>NUCLEOTIDE SEQUENCE [LARGE SCALE GENOMIC DNA]</scope>
    <source>
        <strain evidence="2">C44</strain>
    </source>
</reference>
<protein>
    <submittedName>
        <fullName evidence="1">Uncharacterized protein</fullName>
    </submittedName>
</protein>
<proteinExistence type="predicted"/>
<evidence type="ECO:0000313" key="2">
    <source>
        <dbReference type="Proteomes" id="UP000078534"/>
    </source>
</evidence>